<evidence type="ECO:0000256" key="2">
    <source>
        <dbReference type="ARBA" id="ARBA00022603"/>
    </source>
</evidence>
<protein>
    <submittedName>
        <fullName evidence="6">Eukaryotic elongation factor 2 lysine methyltransferase</fullName>
    </submittedName>
</protein>
<dbReference type="GO" id="GO:0032991">
    <property type="term" value="C:protein-containing complex"/>
    <property type="evidence" value="ECO:0007669"/>
    <property type="project" value="TreeGrafter"/>
</dbReference>
<evidence type="ECO:0000313" key="7">
    <source>
        <dbReference type="Proteomes" id="UP000694397"/>
    </source>
</evidence>
<evidence type="ECO:0000256" key="1">
    <source>
        <dbReference type="ARBA" id="ARBA00005511"/>
    </source>
</evidence>
<dbReference type="OrthoDB" id="194386at2759"/>
<dbReference type="Proteomes" id="UP000694397">
    <property type="component" value="Chromosome 8"/>
</dbReference>
<evidence type="ECO:0000256" key="3">
    <source>
        <dbReference type="ARBA" id="ARBA00022679"/>
    </source>
</evidence>
<dbReference type="InterPro" id="IPR019410">
    <property type="entry name" value="Methyltransf_16"/>
</dbReference>
<evidence type="ECO:0000256" key="4">
    <source>
        <dbReference type="ARBA" id="ARBA00022691"/>
    </source>
</evidence>
<dbReference type="GeneTree" id="ENSGT00940000164788"/>
<feature type="domain" description="FAM86 N-terminal" evidence="5">
    <location>
        <begin position="59"/>
        <end position="132"/>
    </location>
</feature>
<dbReference type="PANTHER" id="PTHR14614:SF130">
    <property type="entry name" value="PROTEIN-LYSINE N-METHYLTRANSFERASE EEF2KMT"/>
    <property type="match status" value="1"/>
</dbReference>
<keyword evidence="7" id="KW-1185">Reference proteome</keyword>
<reference evidence="6" key="2">
    <citation type="submission" date="2025-08" db="UniProtKB">
        <authorList>
            <consortium name="Ensembl"/>
        </authorList>
    </citation>
    <scope>IDENTIFICATION</scope>
</reference>
<organism evidence="6 7">
    <name type="scientific">Scleropages formosus</name>
    <name type="common">Asian bonytongue</name>
    <name type="synonym">Osteoglossum formosum</name>
    <dbReference type="NCBI Taxonomy" id="113540"/>
    <lineage>
        <taxon>Eukaryota</taxon>
        <taxon>Metazoa</taxon>
        <taxon>Chordata</taxon>
        <taxon>Craniata</taxon>
        <taxon>Vertebrata</taxon>
        <taxon>Euteleostomi</taxon>
        <taxon>Actinopterygii</taxon>
        <taxon>Neopterygii</taxon>
        <taxon>Teleostei</taxon>
        <taxon>Osteoglossocephala</taxon>
        <taxon>Osteoglossomorpha</taxon>
        <taxon>Osteoglossiformes</taxon>
        <taxon>Osteoglossidae</taxon>
        <taxon>Scleropages</taxon>
    </lineage>
</organism>
<dbReference type="InterPro" id="IPR029063">
    <property type="entry name" value="SAM-dependent_MTases_sf"/>
</dbReference>
<dbReference type="Gene3D" id="3.40.50.150">
    <property type="entry name" value="Vaccinia Virus protein VP39"/>
    <property type="match status" value="1"/>
</dbReference>
<gene>
    <name evidence="6" type="primary">FAM86B1</name>
    <name evidence="6" type="synonym">eef2kmt</name>
</gene>
<reference evidence="6" key="3">
    <citation type="submission" date="2025-09" db="UniProtKB">
        <authorList>
            <consortium name="Ensembl"/>
        </authorList>
    </citation>
    <scope>IDENTIFICATION</scope>
</reference>
<comment type="similarity">
    <text evidence="1">Belongs to the class I-like SAM-binding methyltransferase superfamily. EEF2KMT family.</text>
</comment>
<dbReference type="Ensembl" id="ENSSFOT00015047306.1">
    <property type="protein sequence ID" value="ENSSFOP00015049193.1"/>
    <property type="gene ID" value="ENSSFOG00015023724.2"/>
</dbReference>
<keyword evidence="4" id="KW-0949">S-adenosyl-L-methionine</keyword>
<sequence length="403" mass="45401">MSKLYFPRCTRVGSTALWDILSRRALVFLRILQFPQKIRGKMSDRGKQGDNVHDAAKKNILAEFQALFFAMRSLSSYPWHSFERALQRADSSQIFVELLERTCLHPVCQKKPPSAKYRRRFLTELIKRVGASSSRSACSFFVVDLCFYQHVCFVLFLNPQHEATASEPLDELYDALAVVLASEEQCVCYKSYFLPAGGAITLAENEATISEGTTGMVTWEAALYLAEWALGNPQAFQHRVVLELGSGMGLAGVAVCRSCHPKRYTFSDCHPGVLRRLRDNVKLNGLEDPGGPRVAVEELDWGAVADERLRDLRPDTVIAADVVYDPDVIDTLVSLLRRLLAIPVLTRPSDIYIASAVRNPDTYAYFRRQCGKVGLRHQVLTEPVARIFPYNRTSAIEMIRLHL</sequence>
<dbReference type="Pfam" id="PF14904">
    <property type="entry name" value="FAM86"/>
    <property type="match status" value="1"/>
</dbReference>
<dbReference type="PANTHER" id="PTHR14614">
    <property type="entry name" value="HEPATOCELLULAR CARCINOMA-ASSOCIATED ANTIGEN"/>
    <property type="match status" value="1"/>
</dbReference>
<dbReference type="Pfam" id="PF10294">
    <property type="entry name" value="Methyltransf_16"/>
    <property type="match status" value="1"/>
</dbReference>
<keyword evidence="2" id="KW-0489">Methyltransferase</keyword>
<dbReference type="AlphaFoldDB" id="A0A8C9VEL7"/>
<dbReference type="SUPFAM" id="SSF53335">
    <property type="entry name" value="S-adenosyl-L-methionine-dependent methyltransferases"/>
    <property type="match status" value="1"/>
</dbReference>
<evidence type="ECO:0000259" key="5">
    <source>
        <dbReference type="Pfam" id="PF14904"/>
    </source>
</evidence>
<accession>A0A8C9VEL7</accession>
<keyword evidence="3" id="KW-0808">Transferase</keyword>
<evidence type="ECO:0000313" key="6">
    <source>
        <dbReference type="Ensembl" id="ENSSFOP00015049193.1"/>
    </source>
</evidence>
<dbReference type="InterPro" id="IPR029426">
    <property type="entry name" value="FAM86_N"/>
</dbReference>
<proteinExistence type="inferred from homology"/>
<dbReference type="GO" id="GO:0008168">
    <property type="term" value="F:methyltransferase activity"/>
    <property type="evidence" value="ECO:0007669"/>
    <property type="project" value="UniProtKB-KW"/>
</dbReference>
<dbReference type="GO" id="GO:0032259">
    <property type="term" value="P:methylation"/>
    <property type="evidence" value="ECO:0007669"/>
    <property type="project" value="UniProtKB-KW"/>
</dbReference>
<reference evidence="6 7" key="1">
    <citation type="submission" date="2019-04" db="EMBL/GenBank/DDBJ databases">
        <authorList>
            <consortium name="Wellcome Sanger Institute Data Sharing"/>
        </authorList>
    </citation>
    <scope>NUCLEOTIDE SEQUENCE [LARGE SCALE GENOMIC DNA]</scope>
</reference>
<name>A0A8C9VEL7_SCLFO</name>